<dbReference type="CDD" id="cd00200">
    <property type="entry name" value="WD40"/>
    <property type="match status" value="1"/>
</dbReference>
<dbReference type="SUPFAM" id="SSF50978">
    <property type="entry name" value="WD40 repeat-like"/>
    <property type="match status" value="1"/>
</dbReference>
<protein>
    <submittedName>
        <fullName evidence="4">Guanine nucleotide-binding protein subunit beta-like protein</fullName>
    </submittedName>
</protein>
<dbReference type="InterPro" id="IPR001680">
    <property type="entry name" value="WD40_rpt"/>
</dbReference>
<dbReference type="EMBL" id="SBIQ01000040">
    <property type="protein sequence ID" value="KAF7683925.1"/>
    <property type="molecule type" value="Genomic_DNA"/>
</dbReference>
<feature type="repeat" description="WD" evidence="3">
    <location>
        <begin position="12"/>
        <end position="47"/>
    </location>
</feature>
<keyword evidence="1 3" id="KW-0853">WD repeat</keyword>
<evidence type="ECO:0000313" key="5">
    <source>
        <dbReference type="Proteomes" id="UP001516464"/>
    </source>
</evidence>
<dbReference type="InterPro" id="IPR036322">
    <property type="entry name" value="WD40_repeat_dom_sf"/>
</dbReference>
<keyword evidence="5" id="KW-1185">Reference proteome</keyword>
<sequence length="331" mass="36650">MSTAYLKEIGILEGHKDAVTSLEVPSEGNSDTLFSCSRDKKIYKWQLYRSEDSVGRLIKLYQKHGNYVNDIAVSKSGHYIMSAGSDNTGRIFDVETKECKLLHGHKNDVLCISINATDNKIVTGSMDGTIALWNTDGELISQYGKECENIHQGWITCIAFIPTERELVVSGSADGTLKVWDINKGEVLNTFIRGKDLKEIKMNEEAELELRENPPAAIKALSITPDGTLCAYGGRDAEVYIINLESGACQRKFKVDYAVTALAFGLTEPIVACATVKSIYIWDVVKDEQLMVLETDTLGTNVFCESLAWSKNNLIAGFSNGKILVYETVRH</sequence>
<dbReference type="PRINTS" id="PR00320">
    <property type="entry name" value="GPROTEINBRPT"/>
</dbReference>
<dbReference type="PANTHER" id="PTHR19848:SF8">
    <property type="entry name" value="F-BOX AND WD REPEAT DOMAIN CONTAINING 7"/>
    <property type="match status" value="1"/>
</dbReference>
<dbReference type="Proteomes" id="UP001516464">
    <property type="component" value="Unassembled WGS sequence"/>
</dbReference>
<organism evidence="4 5">
    <name type="scientific">Astathelohania contejeani</name>
    <dbReference type="NCBI Taxonomy" id="164912"/>
    <lineage>
        <taxon>Eukaryota</taxon>
        <taxon>Fungi</taxon>
        <taxon>Fungi incertae sedis</taxon>
        <taxon>Microsporidia</taxon>
        <taxon>Astathelohaniidae</taxon>
        <taxon>Astathelohania</taxon>
    </lineage>
</organism>
<dbReference type="InterPro" id="IPR019775">
    <property type="entry name" value="WD40_repeat_CS"/>
</dbReference>
<gene>
    <name evidence="4" type="ORF">TCON_0876</name>
</gene>
<dbReference type="Pfam" id="PF00400">
    <property type="entry name" value="WD40"/>
    <property type="match status" value="4"/>
</dbReference>
<comment type="caution">
    <text evidence="4">The sequence shown here is derived from an EMBL/GenBank/DDBJ whole genome shotgun (WGS) entry which is preliminary data.</text>
</comment>
<dbReference type="InterPro" id="IPR020472">
    <property type="entry name" value="WD40_PAC1"/>
</dbReference>
<dbReference type="PROSITE" id="PS00678">
    <property type="entry name" value="WD_REPEATS_1"/>
    <property type="match status" value="1"/>
</dbReference>
<dbReference type="PANTHER" id="PTHR19848">
    <property type="entry name" value="WD40 REPEAT PROTEIN"/>
    <property type="match status" value="1"/>
</dbReference>
<evidence type="ECO:0000256" key="3">
    <source>
        <dbReference type="PROSITE-ProRule" id="PRU00221"/>
    </source>
</evidence>
<dbReference type="PROSITE" id="PS50082">
    <property type="entry name" value="WD_REPEATS_2"/>
    <property type="match status" value="4"/>
</dbReference>
<keyword evidence="2" id="KW-0677">Repeat</keyword>
<dbReference type="SMART" id="SM00320">
    <property type="entry name" value="WD40"/>
    <property type="match status" value="7"/>
</dbReference>
<name>A0ABQ7I0M4_9MICR</name>
<feature type="repeat" description="WD" evidence="3">
    <location>
        <begin position="61"/>
        <end position="102"/>
    </location>
</feature>
<accession>A0ABQ7I0M4</accession>
<evidence type="ECO:0000313" key="4">
    <source>
        <dbReference type="EMBL" id="KAF7683925.1"/>
    </source>
</evidence>
<dbReference type="PROSITE" id="PS50294">
    <property type="entry name" value="WD_REPEATS_REGION"/>
    <property type="match status" value="2"/>
</dbReference>
<evidence type="ECO:0000256" key="2">
    <source>
        <dbReference type="ARBA" id="ARBA00022737"/>
    </source>
</evidence>
<evidence type="ECO:0000256" key="1">
    <source>
        <dbReference type="ARBA" id="ARBA00022574"/>
    </source>
</evidence>
<reference evidence="4 5" key="1">
    <citation type="submission" date="2019-01" db="EMBL/GenBank/DDBJ databases">
        <title>Genomes sequencing and comparative genomics of infectious freshwater microsporidia, Cucumispora dikerogammari and Thelohania contejeani.</title>
        <authorList>
            <person name="Cormier A."/>
            <person name="Giraud I."/>
            <person name="Wattier R."/>
            <person name="Teixeira M."/>
            <person name="Grandjean F."/>
            <person name="Rigaud T."/>
            <person name="Cordaux R."/>
        </authorList>
    </citation>
    <scope>NUCLEOTIDE SEQUENCE [LARGE SCALE GENOMIC DNA]</scope>
    <source>
        <strain evidence="4">T1</strain>
        <tissue evidence="4">Spores</tissue>
    </source>
</reference>
<dbReference type="InterPro" id="IPR015943">
    <property type="entry name" value="WD40/YVTN_repeat-like_dom_sf"/>
</dbReference>
<dbReference type="Gene3D" id="2.130.10.10">
    <property type="entry name" value="YVTN repeat-like/Quinoprotein amine dehydrogenase"/>
    <property type="match status" value="1"/>
</dbReference>
<feature type="repeat" description="WD" evidence="3">
    <location>
        <begin position="148"/>
        <end position="190"/>
    </location>
</feature>
<proteinExistence type="predicted"/>
<feature type="repeat" description="WD" evidence="3">
    <location>
        <begin position="102"/>
        <end position="134"/>
    </location>
</feature>